<gene>
    <name evidence="2" type="ORF">O6R05_06655</name>
</gene>
<feature type="domain" description="YhaN AAA" evidence="1">
    <location>
        <begin position="1"/>
        <end position="56"/>
    </location>
</feature>
<dbReference type="InterPro" id="IPR038734">
    <property type="entry name" value="YhaN_AAA"/>
</dbReference>
<dbReference type="Proteomes" id="UP001210339">
    <property type="component" value="Chromosome"/>
</dbReference>
<accession>A0ABY7QT85</accession>
<evidence type="ECO:0000313" key="3">
    <source>
        <dbReference type="Proteomes" id="UP001210339"/>
    </source>
</evidence>
<dbReference type="SUPFAM" id="SSF52540">
    <property type="entry name" value="P-loop containing nucleoside triphosphate hydrolases"/>
    <property type="match status" value="1"/>
</dbReference>
<evidence type="ECO:0000259" key="1">
    <source>
        <dbReference type="Pfam" id="PF13514"/>
    </source>
</evidence>
<dbReference type="Pfam" id="PF13514">
    <property type="entry name" value="AAA_27"/>
    <property type="match status" value="1"/>
</dbReference>
<dbReference type="PANTHER" id="PTHR41259:SF1">
    <property type="entry name" value="DOUBLE-STRAND BREAK REPAIR RAD50 ATPASE, PUTATIVE-RELATED"/>
    <property type="match status" value="1"/>
</dbReference>
<dbReference type="Gene3D" id="3.40.50.300">
    <property type="entry name" value="P-loop containing nucleotide triphosphate hydrolases"/>
    <property type="match status" value="2"/>
</dbReference>
<evidence type="ECO:0000313" key="2">
    <source>
        <dbReference type="EMBL" id="WBW49676.1"/>
    </source>
</evidence>
<dbReference type="PANTHER" id="PTHR41259">
    <property type="entry name" value="DOUBLE-STRAND BREAK REPAIR RAD50 ATPASE, PUTATIVE-RELATED"/>
    <property type="match status" value="1"/>
</dbReference>
<organism evidence="2 3">
    <name type="scientific">Peptoniphilus equinus</name>
    <dbReference type="NCBI Taxonomy" id="3016343"/>
    <lineage>
        <taxon>Bacteria</taxon>
        <taxon>Bacillati</taxon>
        <taxon>Bacillota</taxon>
        <taxon>Tissierellia</taxon>
        <taxon>Tissierellales</taxon>
        <taxon>Peptoniphilaceae</taxon>
        <taxon>Peptoniphilus</taxon>
    </lineage>
</organism>
<dbReference type="RefSeq" id="WP_271191207.1">
    <property type="nucleotide sequence ID" value="NZ_CP115667.1"/>
</dbReference>
<sequence length="733" mass="83541">MIIKELNILGFGKFHDRHIMLQPGINIIRGDNESGKSTLYHVIEGMFYGFGKDQKRRAYTEDRARFSPWDGGAYQGSMVVEDGDLFHLWRDFDSGAIRFTNRDTGEDLSDEPELFTFSKVPQPGSYFFGVSRRVFSASAAIGQRQATVGDDGTEAIHKALLDFENQYDTYSPKDAALSVKGQLDALGSAKRKATPLGKLYSELDVVTAKKQELLLRQGEDETIVANYLELKKSVELQEDFVRTLKASNEQRDYDEIIHLQGQDNLGGGNFEDYLAIQKLQDQLQSIESKLAAEAAEHTGEVYFDREAYQTVERITSRLEELNAVNNSREIKILQEDLKGMSRELLILKLKMALGILISAAGIGLFLYRDNPFTLLLMAAGLLYFRQRWVAYRIKAKVPARLESRIKGYELTSLKKTKEKKAMDHELEALFEKYEVTELRELRDILGRQKLAYRDYMSKENYKTSYRDSLTEEGHRIRERLNALLETHHLTGAVDVEALQVAASAEAQYKHRQAMIATMLRGRKLEDLNHHIHIVEGDYESENRTLTELKLRLKGEQQGYLLAEKRQAMLKTLREEEGRIQEALNELQDRHTHLNEAYQALVTLSQGDANYIASLKEKAGAYFKAITEGKYSAIAMDNHLKVKVLDETSQRMVDVSDLSEGTADQLFLALRLGAADCLIQGAPLILDDHFITYDDRRLKATLNFLGTLNRQILIFTALDREEQLLNTPYYKVSL</sequence>
<proteinExistence type="predicted"/>
<protein>
    <submittedName>
        <fullName evidence="2">AAA family ATPase</fullName>
    </submittedName>
</protein>
<reference evidence="2 3" key="1">
    <citation type="submission" date="2023-01" db="EMBL/GenBank/DDBJ databases">
        <authorList>
            <person name="Lee S.H."/>
            <person name="Jung H.S."/>
            <person name="Yun J.U."/>
        </authorList>
    </citation>
    <scope>NUCLEOTIDE SEQUENCE [LARGE SCALE GENOMIC DNA]</scope>
    <source>
        <strain evidence="2 3">CBA3646</strain>
    </source>
</reference>
<dbReference type="EMBL" id="CP115667">
    <property type="protein sequence ID" value="WBW49676.1"/>
    <property type="molecule type" value="Genomic_DNA"/>
</dbReference>
<dbReference type="InterPro" id="IPR027417">
    <property type="entry name" value="P-loop_NTPase"/>
</dbReference>
<keyword evidence="3" id="KW-1185">Reference proteome</keyword>
<name>A0ABY7QT85_9FIRM</name>